<name>A0ABU4HK00_9ACTN</name>
<dbReference type="RefSeq" id="WP_318595278.1">
    <property type="nucleotide sequence ID" value="NZ_JAWSTH010000002.1"/>
</dbReference>
<sequence>MVVVEAVKTMVVVQKDTTELLRLRFPDRHFLGPRVCFSALSEVTSQQPPHERASSAAA</sequence>
<gene>
    <name evidence="1" type="ORF">R7226_01620</name>
</gene>
<protein>
    <submittedName>
        <fullName evidence="1">Uncharacterized protein</fullName>
    </submittedName>
</protein>
<reference evidence="2" key="1">
    <citation type="submission" date="2023-07" db="EMBL/GenBank/DDBJ databases">
        <title>Conexibacter stalactiti sp. nov., isolated from stalactites in a lava cave and emended description of the genus Conexibacter.</title>
        <authorList>
            <person name="Lee S.D."/>
        </authorList>
    </citation>
    <scope>NUCLEOTIDE SEQUENCE [LARGE SCALE GENOMIC DNA]</scope>
    <source>
        <strain evidence="2">KCTC 39840</strain>
    </source>
</reference>
<evidence type="ECO:0000313" key="2">
    <source>
        <dbReference type="Proteomes" id="UP001284601"/>
    </source>
</evidence>
<evidence type="ECO:0000313" key="1">
    <source>
        <dbReference type="EMBL" id="MDW5593017.1"/>
    </source>
</evidence>
<organism evidence="1 2">
    <name type="scientific">Conexibacter stalactiti</name>
    <dbReference type="NCBI Taxonomy" id="1940611"/>
    <lineage>
        <taxon>Bacteria</taxon>
        <taxon>Bacillati</taxon>
        <taxon>Actinomycetota</taxon>
        <taxon>Thermoleophilia</taxon>
        <taxon>Solirubrobacterales</taxon>
        <taxon>Conexibacteraceae</taxon>
        <taxon>Conexibacter</taxon>
    </lineage>
</organism>
<keyword evidence="2" id="KW-1185">Reference proteome</keyword>
<proteinExistence type="predicted"/>
<dbReference type="Proteomes" id="UP001284601">
    <property type="component" value="Unassembled WGS sequence"/>
</dbReference>
<comment type="caution">
    <text evidence="1">The sequence shown here is derived from an EMBL/GenBank/DDBJ whole genome shotgun (WGS) entry which is preliminary data.</text>
</comment>
<accession>A0ABU4HK00</accession>
<dbReference type="EMBL" id="JAWSTH010000002">
    <property type="protein sequence ID" value="MDW5593017.1"/>
    <property type="molecule type" value="Genomic_DNA"/>
</dbReference>